<feature type="non-terminal residue" evidence="1">
    <location>
        <position position="361"/>
    </location>
</feature>
<accession>A0A9P8GT85</accession>
<organism evidence="1 2">
    <name type="scientific">Aureobasidium melanogenum</name>
    <name type="common">Aureobasidium pullulans var. melanogenum</name>
    <dbReference type="NCBI Taxonomy" id="46634"/>
    <lineage>
        <taxon>Eukaryota</taxon>
        <taxon>Fungi</taxon>
        <taxon>Dikarya</taxon>
        <taxon>Ascomycota</taxon>
        <taxon>Pezizomycotina</taxon>
        <taxon>Dothideomycetes</taxon>
        <taxon>Dothideomycetidae</taxon>
        <taxon>Dothideales</taxon>
        <taxon>Saccotheciaceae</taxon>
        <taxon>Aureobasidium</taxon>
    </lineage>
</organism>
<evidence type="ECO:0000313" key="2">
    <source>
        <dbReference type="Proteomes" id="UP000767238"/>
    </source>
</evidence>
<proteinExistence type="predicted"/>
<reference evidence="1" key="2">
    <citation type="submission" date="2021-08" db="EMBL/GenBank/DDBJ databases">
        <authorList>
            <person name="Gostincar C."/>
            <person name="Sun X."/>
            <person name="Song Z."/>
            <person name="Gunde-Cimerman N."/>
        </authorList>
    </citation>
    <scope>NUCLEOTIDE SEQUENCE</scope>
    <source>
        <strain evidence="1">EXF-8016</strain>
    </source>
</reference>
<dbReference type="AlphaFoldDB" id="A0A9P8GT85"/>
<dbReference type="EMBL" id="JAHFYH010000001">
    <property type="protein sequence ID" value="KAH0237975.1"/>
    <property type="molecule type" value="Genomic_DNA"/>
</dbReference>
<name>A0A9P8GT85_AURME</name>
<reference evidence="1" key="1">
    <citation type="journal article" date="2021" name="J Fungi (Basel)">
        <title>Virulence traits and population genomics of the black yeast Aureobasidium melanogenum.</title>
        <authorList>
            <person name="Cernosa A."/>
            <person name="Sun X."/>
            <person name="Gostincar C."/>
            <person name="Fang C."/>
            <person name="Gunde-Cimerman N."/>
            <person name="Song Z."/>
        </authorList>
    </citation>
    <scope>NUCLEOTIDE SEQUENCE</scope>
    <source>
        <strain evidence="1">EXF-8016</strain>
    </source>
</reference>
<comment type="caution">
    <text evidence="1">The sequence shown here is derived from an EMBL/GenBank/DDBJ whole genome shotgun (WGS) entry which is preliminary data.</text>
</comment>
<protein>
    <submittedName>
        <fullName evidence="1">Uncharacterized protein</fullName>
    </submittedName>
</protein>
<gene>
    <name evidence="1" type="ORF">KCV03_g380</name>
</gene>
<evidence type="ECO:0000313" key="1">
    <source>
        <dbReference type="EMBL" id="KAH0237975.1"/>
    </source>
</evidence>
<sequence length="361" mass="40104">MLQNNPQIKHTKTHKSHLNINNRQLSRITTLQHTTRQLNSPLILTIQNLGRLTTSISSCSSKKKSISVAEASIFASRTADLEFRREVGMFVEVVVSVEDVSLVEELEVDDGFVVADADIVLLEGKLNRGVELLRVELDAIDQLDKATKVDVMVDLLELSVDDVLDRVLRGPSGGYGLVEAVSEVVIVFELLLNFLEELLADVMEVLLELVLDNLLEDLDNSLLSCSALGHLQLSRQEIQMSWFIARRTGRLANGPKTSHKLDGLLLDVRLLVANRLDDEIVERLLIGRLDVFDEDRDTPLSRTELIEALLGPIEVEVFAVTVTITVRVTNVRGGVNVATAMRLDLIVVIRRAVVLTILVEI</sequence>
<dbReference type="Proteomes" id="UP000767238">
    <property type="component" value="Unassembled WGS sequence"/>
</dbReference>